<organism evidence="2 3">
    <name type="scientific">Geodermatophilus poikilotrophus</name>
    <dbReference type="NCBI Taxonomy" id="1333667"/>
    <lineage>
        <taxon>Bacteria</taxon>
        <taxon>Bacillati</taxon>
        <taxon>Actinomycetota</taxon>
        <taxon>Actinomycetes</taxon>
        <taxon>Geodermatophilales</taxon>
        <taxon>Geodermatophilaceae</taxon>
        <taxon>Geodermatophilus</taxon>
    </lineage>
</organism>
<name>A0A1I0CQE6_9ACTN</name>
<gene>
    <name evidence="2" type="ORF">SAMN04488546_1715</name>
</gene>
<keyword evidence="3" id="KW-1185">Reference proteome</keyword>
<accession>A0A1I0CQE6</accession>
<proteinExistence type="predicted"/>
<dbReference type="RefSeq" id="WP_091442326.1">
    <property type="nucleotide sequence ID" value="NZ_FOIE01000003.1"/>
</dbReference>
<evidence type="ECO:0000313" key="3">
    <source>
        <dbReference type="Proteomes" id="UP000198507"/>
    </source>
</evidence>
<reference evidence="3" key="1">
    <citation type="submission" date="2016-10" db="EMBL/GenBank/DDBJ databases">
        <authorList>
            <person name="Varghese N."/>
            <person name="Submissions S."/>
        </authorList>
    </citation>
    <scope>NUCLEOTIDE SEQUENCE [LARGE SCALE GENOMIC DNA]</scope>
    <source>
        <strain evidence="3">DSM 44209</strain>
    </source>
</reference>
<sequence>MEPQGDGPSAAHTVADAGPTAEEALNPTVAEPPLVQLTRLAPVAVTSVWPTEPHHFTPWLLASADLLGEVLGMEVDLEAREHKVGKFSLDLIGREVTTGTRVIVENQFGSTDHTHLGQLLTYAGGTEPSTVVWIAEHFRDEHRAALDWLNENTNEDVRFFGVRLAAVTMKGAPAGLIAPFLELVVQPNDYVKGAAVADSAAGNARAQLYGQFWSTVAPLLKARGWTIGTGTTQNWWSLSSGVSGVTWSISYAMFGCRSEIYFEPPDPAVNLARWQVLADQREALQETFGGGELLFDDLPNNKGCRIETRLLGPKIGDQASWATARDWMISTQERLRAAVAAVGGIPSVVPAAAESDVSSAG</sequence>
<feature type="domain" description="DUF4268" evidence="1">
    <location>
        <begin position="209"/>
        <end position="340"/>
    </location>
</feature>
<dbReference type="OrthoDB" id="570199at2"/>
<evidence type="ECO:0000313" key="2">
    <source>
        <dbReference type="EMBL" id="SET21959.1"/>
    </source>
</evidence>
<evidence type="ECO:0000259" key="1">
    <source>
        <dbReference type="Pfam" id="PF14088"/>
    </source>
</evidence>
<dbReference type="Proteomes" id="UP000198507">
    <property type="component" value="Unassembled WGS sequence"/>
</dbReference>
<dbReference type="Pfam" id="PF14088">
    <property type="entry name" value="DUF4268"/>
    <property type="match status" value="1"/>
</dbReference>
<dbReference type="AlphaFoldDB" id="A0A1I0CQE6"/>
<protein>
    <recommendedName>
        <fullName evidence="1">DUF4268 domain-containing protein</fullName>
    </recommendedName>
</protein>
<dbReference type="InterPro" id="IPR025364">
    <property type="entry name" value="DUF4268"/>
</dbReference>
<dbReference type="EMBL" id="FOIE01000003">
    <property type="protein sequence ID" value="SET21959.1"/>
    <property type="molecule type" value="Genomic_DNA"/>
</dbReference>